<dbReference type="EMBL" id="LYPB01000073">
    <property type="protein sequence ID" value="OAS17003.1"/>
    <property type="molecule type" value="Genomic_DNA"/>
</dbReference>
<proteinExistence type="predicted"/>
<comment type="caution">
    <text evidence="1">The sequence shown here is derived from an EMBL/GenBank/DDBJ whole genome shotgun (WGS) entry which is preliminary data.</text>
</comment>
<protein>
    <submittedName>
        <fullName evidence="1">Uncharacterized protein</fullName>
    </submittedName>
</protein>
<organism evidence="1 2">
    <name type="scientific">Paenibacillus oryzisoli</name>
    <dbReference type="NCBI Taxonomy" id="1850517"/>
    <lineage>
        <taxon>Bacteria</taxon>
        <taxon>Bacillati</taxon>
        <taxon>Bacillota</taxon>
        <taxon>Bacilli</taxon>
        <taxon>Bacillales</taxon>
        <taxon>Paenibacillaceae</taxon>
        <taxon>Paenibacillus</taxon>
    </lineage>
</organism>
<name>A0A198A7Q3_9BACL</name>
<gene>
    <name evidence="1" type="ORF">A8708_01910</name>
</gene>
<reference evidence="1 2" key="1">
    <citation type="submission" date="2016-05" db="EMBL/GenBank/DDBJ databases">
        <title>Paenibacillus sp. 1ZS3-15 nov., isolated from the rhizosphere soil.</title>
        <authorList>
            <person name="Zhang X.X."/>
            <person name="Zhang J."/>
        </authorList>
    </citation>
    <scope>NUCLEOTIDE SEQUENCE [LARGE SCALE GENOMIC DNA]</scope>
    <source>
        <strain evidence="1 2">1ZS3-15</strain>
    </source>
</reference>
<evidence type="ECO:0000313" key="2">
    <source>
        <dbReference type="Proteomes" id="UP000078454"/>
    </source>
</evidence>
<accession>A0A198A7Q3</accession>
<dbReference type="RefSeq" id="WP_068666225.1">
    <property type="nucleotide sequence ID" value="NZ_LYPB01000073.1"/>
</dbReference>
<dbReference type="AlphaFoldDB" id="A0A198A7Q3"/>
<evidence type="ECO:0000313" key="1">
    <source>
        <dbReference type="EMBL" id="OAS17003.1"/>
    </source>
</evidence>
<dbReference type="Proteomes" id="UP000078454">
    <property type="component" value="Unassembled WGS sequence"/>
</dbReference>
<keyword evidence="2" id="KW-1185">Reference proteome</keyword>
<sequence>MYLLLQECSEADALFQIRKDRANKEATVVGRPMTIETNMQNGRVKLIMPLKDVILTPNEMKDLIETPHSVYEWL</sequence>